<protein>
    <submittedName>
        <fullName evidence="2">Multifunctional protein with putative glycosyl transferase activity and a tetratricopeptide-like domain</fullName>
    </submittedName>
</protein>
<dbReference type="EMBL" id="FO818640">
    <property type="protein sequence ID" value="CDM95583.1"/>
    <property type="molecule type" value="Genomic_DNA"/>
</dbReference>
<evidence type="ECO:0000259" key="1">
    <source>
        <dbReference type="Pfam" id="PF00534"/>
    </source>
</evidence>
<dbReference type="SUPFAM" id="SSF48452">
    <property type="entry name" value="TPR-like"/>
    <property type="match status" value="1"/>
</dbReference>
<feature type="domain" description="Glycosyl transferase family 1" evidence="1">
    <location>
        <begin position="169"/>
        <end position="326"/>
    </location>
</feature>
<dbReference type="InterPro" id="IPR011990">
    <property type="entry name" value="TPR-like_helical_dom_sf"/>
</dbReference>
<dbReference type="SUPFAM" id="SSF53756">
    <property type="entry name" value="UDP-Glycosyltransferase/glycogen phosphorylase"/>
    <property type="match status" value="1"/>
</dbReference>
<dbReference type="GO" id="GO:0016757">
    <property type="term" value="F:glycosyltransferase activity"/>
    <property type="evidence" value="ECO:0007669"/>
    <property type="project" value="InterPro"/>
</dbReference>
<dbReference type="Gene3D" id="1.25.40.10">
    <property type="entry name" value="Tetratricopeptide repeat domain"/>
    <property type="match status" value="1"/>
</dbReference>
<keyword evidence="2" id="KW-0808">Transferase</keyword>
<dbReference type="PANTHER" id="PTHR12526:SF638">
    <property type="entry name" value="SPORE COAT PROTEIN SA"/>
    <property type="match status" value="1"/>
</dbReference>
<dbReference type="Gene3D" id="3.40.50.2000">
    <property type="entry name" value="Glycogen Phosphorylase B"/>
    <property type="match status" value="2"/>
</dbReference>
<accession>A0A9P1KGA8</accession>
<sequence length="805" mass="90546">MEPIKVLHIIPWLCNGGASRATIATAKYSLKLANFQHSVASLTEADPFMADMAIKEGLSVVNTTKREEICSEMEKADIVHIHYWNNPQMCEFLRSELPATRLLIWFHIAGEHPPQVITRDLVDYADFAIPCNPYSRKLPVFENLPPEVKLKKVGMVYDAADFARVADVQPKPHDTFNVGYIGSVSFSKMHRNYVSMSAAANIPHVKFVVCGGGIHNFLKQEAEQLGASEKFNFRGFVEDIKSEIEKFDVYGYPLCEDTYAAAELNLQEVMYGGVPPVVFPHGGIRSLVMNNYTGLVVDSELEYSQALEYLYHHPEERSRLGDNAREYAKQIFGAENAAKELNPIYEKLMELPKQTRQWGFPREYSFLDKPVSILDVVGVDQKFLGSQLFVESIDEIVTDFSISMTSQNIQRLFKAEKNIAQSSTLLSRGEGSFSQYADHYPEDGYLRLWRGLVMHALSLNQQAISEFAAAIENGCNHWRVFWYLAQVAAKIDALDLAQRALFDVLNFAPDFAPAQQMLQGIEAAISEQSQALDHLNLKDINLIVFPDWNQPEDSVAEDLAQVIKAIATHPDKSQMCLLIDNSNISDEQADIALSSIIMGLLMEEDLQVEGGPEIQLLGKLTKTQWVSLINCLDAKITLESENKEITQQVSLEGIQEFQIDYIKHCQAVELENGTWELFKLSNLNFIIFPDWSQPEETVGLELQAVIKTLVNHPDKAEMTLLIDNSNITPEEADLVLSSVAMNLLMEEEIEFDGGPEILLIGELSPMQWSALMSKLQGRIKLDHENQEVINNLKADIIPVVEPDNN</sequence>
<gene>
    <name evidence="2" type="ORF">ARTHRO_30853</name>
</gene>
<reference evidence="2 3" key="1">
    <citation type="submission" date="2014-02" db="EMBL/GenBank/DDBJ databases">
        <authorList>
            <person name="Genoscope - CEA"/>
        </authorList>
    </citation>
    <scope>NUCLEOTIDE SEQUENCE [LARGE SCALE GENOMIC DNA]</scope>
    <source>
        <strain evidence="2 3">PCC 8005</strain>
    </source>
</reference>
<dbReference type="Proteomes" id="UP000032946">
    <property type="component" value="Chromosome"/>
</dbReference>
<name>A0A9P1KGA8_9CYAN</name>
<dbReference type="CDD" id="cd03801">
    <property type="entry name" value="GT4_PimA-like"/>
    <property type="match status" value="1"/>
</dbReference>
<dbReference type="InterPro" id="IPR001296">
    <property type="entry name" value="Glyco_trans_1"/>
</dbReference>
<dbReference type="RefSeq" id="WP_008051345.1">
    <property type="nucleotide sequence ID" value="NZ_FO818640.1"/>
</dbReference>
<dbReference type="Pfam" id="PF00534">
    <property type="entry name" value="Glycos_transf_1"/>
    <property type="match status" value="1"/>
</dbReference>
<evidence type="ECO:0000313" key="3">
    <source>
        <dbReference type="Proteomes" id="UP000032946"/>
    </source>
</evidence>
<proteinExistence type="predicted"/>
<dbReference type="PANTHER" id="PTHR12526">
    <property type="entry name" value="GLYCOSYLTRANSFERASE"/>
    <property type="match status" value="1"/>
</dbReference>
<organism evidence="2 3">
    <name type="scientific">Limnospira indica PCC 8005</name>
    <dbReference type="NCBI Taxonomy" id="376219"/>
    <lineage>
        <taxon>Bacteria</taxon>
        <taxon>Bacillati</taxon>
        <taxon>Cyanobacteriota</taxon>
        <taxon>Cyanophyceae</taxon>
        <taxon>Oscillatoriophycideae</taxon>
        <taxon>Oscillatoriales</taxon>
        <taxon>Sirenicapillariaceae</taxon>
        <taxon>Limnospira</taxon>
    </lineage>
</organism>
<keyword evidence="3" id="KW-1185">Reference proteome</keyword>
<dbReference type="AlphaFoldDB" id="A0A9P1KGA8"/>
<evidence type="ECO:0000313" key="2">
    <source>
        <dbReference type="EMBL" id="CDM95583.1"/>
    </source>
</evidence>